<accession>A0AAD8YBS0</accession>
<evidence type="ECO:0000313" key="7">
    <source>
        <dbReference type="Proteomes" id="UP001224775"/>
    </source>
</evidence>
<dbReference type="Pfam" id="PF00676">
    <property type="entry name" value="E1_dh"/>
    <property type="match status" value="1"/>
</dbReference>
<keyword evidence="2 6" id="KW-0560">Oxidoreductase</keyword>
<dbReference type="AlphaFoldDB" id="A0AAD8YBS0"/>
<proteinExistence type="predicted"/>
<evidence type="ECO:0000256" key="1">
    <source>
        <dbReference type="ARBA" id="ARBA00001964"/>
    </source>
</evidence>
<keyword evidence="4" id="KW-0732">Signal</keyword>
<feature type="domain" description="Transketolase-like pyrimidine-binding" evidence="5">
    <location>
        <begin position="481"/>
        <end position="656"/>
    </location>
</feature>
<protein>
    <submittedName>
        <fullName evidence="6">Pyruvate dehydrogenase E1 component subunit alpha</fullName>
        <ecNumber evidence="6">1.2.4.1</ecNumber>
    </submittedName>
</protein>
<dbReference type="InterPro" id="IPR050642">
    <property type="entry name" value="PDH_E1_Alpha_Subunit"/>
</dbReference>
<dbReference type="Pfam" id="PF02780">
    <property type="entry name" value="Transketolase_C"/>
    <property type="match status" value="1"/>
</dbReference>
<dbReference type="SUPFAM" id="SSF52518">
    <property type="entry name" value="Thiamin diphosphate-binding fold (THDP-binding)"/>
    <property type="match status" value="2"/>
</dbReference>
<dbReference type="InterPro" id="IPR005475">
    <property type="entry name" value="Transketolase-like_Pyr-bd"/>
</dbReference>
<evidence type="ECO:0000256" key="2">
    <source>
        <dbReference type="ARBA" id="ARBA00023002"/>
    </source>
</evidence>
<gene>
    <name evidence="6" type="ORF">QTG54_005858</name>
</gene>
<dbReference type="PANTHER" id="PTHR11516:SF60">
    <property type="entry name" value="PYRUVATE DEHYDROGENASE E1 COMPONENT SUBUNIT ALPHA"/>
    <property type="match status" value="1"/>
</dbReference>
<name>A0AAD8YBS0_9STRA</name>
<dbReference type="CDD" id="cd02000">
    <property type="entry name" value="TPP_E1_PDC_ADC_BCADC"/>
    <property type="match status" value="1"/>
</dbReference>
<reference evidence="6" key="1">
    <citation type="submission" date="2023-06" db="EMBL/GenBank/DDBJ databases">
        <title>Survivors Of The Sea: Transcriptome response of Skeletonema marinoi to long-term dormancy.</title>
        <authorList>
            <person name="Pinder M.I.M."/>
            <person name="Kourtchenko O."/>
            <person name="Robertson E.K."/>
            <person name="Larsson T."/>
            <person name="Maumus F."/>
            <person name="Osuna-Cruz C.M."/>
            <person name="Vancaester E."/>
            <person name="Stenow R."/>
            <person name="Vandepoele K."/>
            <person name="Ploug H."/>
            <person name="Bruchert V."/>
            <person name="Godhe A."/>
            <person name="Topel M."/>
        </authorList>
    </citation>
    <scope>NUCLEOTIDE SEQUENCE</scope>
    <source>
        <strain evidence="6">R05AC</strain>
    </source>
</reference>
<dbReference type="GO" id="GO:0004739">
    <property type="term" value="F:pyruvate dehydrogenase (acetyl-transferring) activity"/>
    <property type="evidence" value="ECO:0007669"/>
    <property type="project" value="UniProtKB-EC"/>
</dbReference>
<comment type="caution">
    <text evidence="6">The sequence shown here is derived from an EMBL/GenBank/DDBJ whole genome shotgun (WGS) entry which is preliminary data.</text>
</comment>
<dbReference type="EC" id="1.2.4.1" evidence="6"/>
<dbReference type="Proteomes" id="UP001224775">
    <property type="component" value="Unassembled WGS sequence"/>
</dbReference>
<comment type="cofactor">
    <cofactor evidence="1">
        <name>thiamine diphosphate</name>
        <dbReference type="ChEBI" id="CHEBI:58937"/>
    </cofactor>
</comment>
<feature type="signal peptide" evidence="4">
    <location>
        <begin position="1"/>
        <end position="19"/>
    </location>
</feature>
<organism evidence="6 7">
    <name type="scientific">Skeletonema marinoi</name>
    <dbReference type="NCBI Taxonomy" id="267567"/>
    <lineage>
        <taxon>Eukaryota</taxon>
        <taxon>Sar</taxon>
        <taxon>Stramenopiles</taxon>
        <taxon>Ochrophyta</taxon>
        <taxon>Bacillariophyta</taxon>
        <taxon>Coscinodiscophyceae</taxon>
        <taxon>Thalassiosirophycidae</taxon>
        <taxon>Thalassiosirales</taxon>
        <taxon>Skeletonemataceae</taxon>
        <taxon>Skeletonema</taxon>
        <taxon>Skeletonema marinoi-dohrnii complex</taxon>
    </lineage>
</organism>
<dbReference type="GO" id="GO:0006086">
    <property type="term" value="P:pyruvate decarboxylation to acetyl-CoA"/>
    <property type="evidence" value="ECO:0007669"/>
    <property type="project" value="TreeGrafter"/>
</dbReference>
<dbReference type="EMBL" id="JATAAI010000009">
    <property type="protein sequence ID" value="KAK1743237.1"/>
    <property type="molecule type" value="Genomic_DNA"/>
</dbReference>
<keyword evidence="3" id="KW-0786">Thiamine pyrophosphate</keyword>
<dbReference type="InterPro" id="IPR029061">
    <property type="entry name" value="THDP-binding"/>
</dbReference>
<dbReference type="Gene3D" id="3.40.50.970">
    <property type="match status" value="2"/>
</dbReference>
<dbReference type="InterPro" id="IPR033248">
    <property type="entry name" value="Transketolase_C"/>
</dbReference>
<keyword evidence="7" id="KW-1185">Reference proteome</keyword>
<keyword evidence="6" id="KW-0670">Pyruvate</keyword>
<dbReference type="Gene3D" id="3.40.50.920">
    <property type="match status" value="1"/>
</dbReference>
<dbReference type="InterPro" id="IPR009014">
    <property type="entry name" value="Transketo_C/PFOR_II"/>
</dbReference>
<evidence type="ECO:0000259" key="5">
    <source>
        <dbReference type="SMART" id="SM00861"/>
    </source>
</evidence>
<sequence>MNFAKYALAAALCAASSTAFITPKNARVSRYNAGQQVPSRVMAATLDTPTTEADAGPSVMRPPIDFVWSDVASQLVEKFGYSQAEVDMYDGEVDNNKDNLIKIYKALQLARGFENACNQQYMQGKIRGFMHLDNGQEAIPGLVDYAIKNGDKKYSYYREHTHAIASGVDPGAVMAELFMKETGTCKGAGGSMHIFDKSTYFQGGWALVSEQLPYAAGAAKSILIDRALGVSDNENFEKQDVAPPADDDRISIVFVGEGGAQNGRTAELLNSAAKDNLPLLLLVIDNGRAINTYTSDVATNGSVFDQGKHYGVPGLQVDGYDAADVAKGGKAVIDYVRSGKGPAILQVHTYRFNGHSPADPEHERGRKDEKAWARAEQDPIKKFEDKYTANGVFTEDELKEFKKEVLAEVKAAVKFADESDMPPVELAKELEYPDAPDTDYNLKPAPAFADAVNARTISPEQMETVQAHIAGLREKAIAGDISIGDAINLAIHEEMLRDPTTTIHAEDLQAGSSYDIPKLTQQTYGKTRAADEIIDEGHFIGKALGEGMNGYRPIVELMNTNFGIFGMAEISSAGNTYATTGGQFDMPMTIVGAGGTAPNQALGAEHSQPFHAYVMGIPGLKICTAASPDAAYGITKSMIRDNGPCFLFAPVKMMKEAKGTLDLDVCAPLNKSALLHEASAESVAAGNAVTVLTYLHGVKEAQMVIDEIQEEGFDIDLIELRSLKPLDMDSIRKSLERTNKVAILDESTKSGGIGATVSARISEECFDLLDAPVKRLCMDDAPVPYASTMEVAVVKRGSDLVQGVFDLATGQY</sequence>
<dbReference type="InterPro" id="IPR001017">
    <property type="entry name" value="DH_E1"/>
</dbReference>
<dbReference type="SUPFAM" id="SSF52922">
    <property type="entry name" value="TK C-terminal domain-like"/>
    <property type="match status" value="1"/>
</dbReference>
<feature type="chain" id="PRO_5042209504" evidence="4">
    <location>
        <begin position="20"/>
        <end position="812"/>
    </location>
</feature>
<evidence type="ECO:0000256" key="3">
    <source>
        <dbReference type="ARBA" id="ARBA00023052"/>
    </source>
</evidence>
<evidence type="ECO:0000256" key="4">
    <source>
        <dbReference type="SAM" id="SignalP"/>
    </source>
</evidence>
<evidence type="ECO:0000313" key="6">
    <source>
        <dbReference type="EMBL" id="KAK1743237.1"/>
    </source>
</evidence>
<dbReference type="PANTHER" id="PTHR11516">
    <property type="entry name" value="PYRUVATE DEHYDROGENASE E1 COMPONENT, ALPHA SUBUNIT BACTERIAL AND ORGANELLAR"/>
    <property type="match status" value="1"/>
</dbReference>
<dbReference type="Pfam" id="PF02779">
    <property type="entry name" value="Transket_pyr"/>
    <property type="match status" value="1"/>
</dbReference>
<dbReference type="SMART" id="SM00861">
    <property type="entry name" value="Transket_pyr"/>
    <property type="match status" value="1"/>
</dbReference>